<keyword evidence="1" id="KW-1133">Transmembrane helix</keyword>
<feature type="transmembrane region" description="Helical" evidence="1">
    <location>
        <begin position="58"/>
        <end position="79"/>
    </location>
</feature>
<feature type="transmembrane region" description="Helical" evidence="1">
    <location>
        <begin position="175"/>
        <end position="193"/>
    </location>
</feature>
<proteinExistence type="predicted"/>
<feature type="transmembrane region" description="Helical" evidence="1">
    <location>
        <begin position="242"/>
        <end position="258"/>
    </location>
</feature>
<gene>
    <name evidence="2" type="ORF">A3D78_05125</name>
</gene>
<keyword evidence="1" id="KW-0472">Membrane</keyword>
<organism evidence="2 3">
    <name type="scientific">Candidatus Gottesmanbacteria bacterium RIFCSPHIGHO2_02_FULL_39_14</name>
    <dbReference type="NCBI Taxonomy" id="1798383"/>
    <lineage>
        <taxon>Bacteria</taxon>
        <taxon>Candidatus Gottesmaniibacteriota</taxon>
    </lineage>
</organism>
<evidence type="ECO:0000256" key="1">
    <source>
        <dbReference type="SAM" id="Phobius"/>
    </source>
</evidence>
<feature type="transmembrane region" description="Helical" evidence="1">
    <location>
        <begin position="337"/>
        <end position="353"/>
    </location>
</feature>
<feature type="transmembrane region" description="Helical" evidence="1">
    <location>
        <begin position="112"/>
        <end position="133"/>
    </location>
</feature>
<dbReference type="AlphaFoldDB" id="A0A1F5ZZZ0"/>
<name>A0A1F5ZZZ0_9BACT</name>
<protein>
    <recommendedName>
        <fullName evidence="4">Glycosyltransferase RgtA/B/C/D-like domain-containing protein</fullName>
    </recommendedName>
</protein>
<dbReference type="Proteomes" id="UP000176253">
    <property type="component" value="Unassembled WGS sequence"/>
</dbReference>
<accession>A0A1F5ZZZ0</accession>
<feature type="transmembrane region" description="Helical" evidence="1">
    <location>
        <begin position="85"/>
        <end position="105"/>
    </location>
</feature>
<evidence type="ECO:0000313" key="3">
    <source>
        <dbReference type="Proteomes" id="UP000176253"/>
    </source>
</evidence>
<keyword evidence="1" id="KW-0812">Transmembrane</keyword>
<reference evidence="2 3" key="1">
    <citation type="journal article" date="2016" name="Nat. Commun.">
        <title>Thousands of microbial genomes shed light on interconnected biogeochemical processes in an aquifer system.</title>
        <authorList>
            <person name="Anantharaman K."/>
            <person name="Brown C.T."/>
            <person name="Hug L.A."/>
            <person name="Sharon I."/>
            <person name="Castelle C.J."/>
            <person name="Probst A.J."/>
            <person name="Thomas B.C."/>
            <person name="Singh A."/>
            <person name="Wilkins M.J."/>
            <person name="Karaoz U."/>
            <person name="Brodie E.L."/>
            <person name="Williams K.H."/>
            <person name="Hubbard S.S."/>
            <person name="Banfield J.F."/>
        </authorList>
    </citation>
    <scope>NUCLEOTIDE SEQUENCE [LARGE SCALE GENOMIC DNA]</scope>
</reference>
<comment type="caution">
    <text evidence="2">The sequence shown here is derived from an EMBL/GenBank/DDBJ whole genome shotgun (WGS) entry which is preliminary data.</text>
</comment>
<sequence>MSAILPLLSFLLITISISLNNGSFLGNLSPVILLAISQILLAVYLFSPPRKNPASIIWLEASVIAVLVFFALIPGGWWINDKNSITLIQTLSSLLLLPVFFIIAGKKTLIKNVLAVFAFFLLYAFILRLIMLLGSPYPAIDVFIILKEAPQKILQAVNPYQTLYTYVFPGINPDYYAYWPASFILELPAVLIFNDPRYLLMFADLSAGVLLFILGGKNASSLLISILYFFRPMSLSITEASWLTPLNFFLITAIYYVLKKSRNYFLAGTLMGLLVAVQFFFFLLFIYLAKSLYLNKKFILSFFITVALFVLPFFLLNPDNFINQTVGVYFRNPPHPSILIHTSLSLNTLFYVFTTHDLPLFLIFSVYLIIFLITLRKTHTLTDSLLYFTLMLLTVFVFGRQAFINYYYLIASLLLLYLTSKTYADT</sequence>
<feature type="transmembrane region" description="Helical" evidence="1">
    <location>
        <begin position="265"/>
        <end position="286"/>
    </location>
</feature>
<feature type="transmembrane region" description="Helical" evidence="1">
    <location>
        <begin position="406"/>
        <end position="424"/>
    </location>
</feature>
<feature type="transmembrane region" description="Helical" evidence="1">
    <location>
        <begin position="359"/>
        <end position="375"/>
    </location>
</feature>
<evidence type="ECO:0008006" key="4">
    <source>
        <dbReference type="Google" id="ProtNLM"/>
    </source>
</evidence>
<feature type="transmembrane region" description="Helical" evidence="1">
    <location>
        <begin position="298"/>
        <end position="316"/>
    </location>
</feature>
<dbReference type="EMBL" id="MFJM01000031">
    <property type="protein sequence ID" value="OGG17607.1"/>
    <property type="molecule type" value="Genomic_DNA"/>
</dbReference>
<feature type="transmembrane region" description="Helical" evidence="1">
    <location>
        <begin position="205"/>
        <end position="230"/>
    </location>
</feature>
<feature type="transmembrane region" description="Helical" evidence="1">
    <location>
        <begin position="28"/>
        <end position="46"/>
    </location>
</feature>
<evidence type="ECO:0000313" key="2">
    <source>
        <dbReference type="EMBL" id="OGG17607.1"/>
    </source>
</evidence>